<dbReference type="InterPro" id="IPR027417">
    <property type="entry name" value="P-loop_NTPase"/>
</dbReference>
<dbReference type="Pfam" id="PF13086">
    <property type="entry name" value="AAA_11"/>
    <property type="match status" value="1"/>
</dbReference>
<dbReference type="AlphaFoldDB" id="I4AQS2"/>
<dbReference type="Gene3D" id="3.40.50.300">
    <property type="entry name" value="P-loop containing nucleotide triphosphate hydrolases"/>
    <property type="match status" value="3"/>
</dbReference>
<keyword evidence="5" id="KW-1185">Reference proteome</keyword>
<dbReference type="SUPFAM" id="SSF52540">
    <property type="entry name" value="P-loop containing nucleoside triphosphate hydrolases"/>
    <property type="match status" value="2"/>
</dbReference>
<feature type="domain" description="Restriction endonuclease type II-like" evidence="3">
    <location>
        <begin position="1110"/>
        <end position="1207"/>
    </location>
</feature>
<sequence length="1255" mass="147494">MITPNFLSYINRKLKTGSLEYIHLNALPKNHATRLDAYQFNQIEEGLADKFIQELFEKQGMRFTLSLTSLQNDNSPEIQSNFEKISKRLDTINHQNNDDYQEYGVRTFGFGYPLIVRRSKQNPNKVIKAHLIIWRMYLEKSIHQINEWKIVRTEEDPILLNEVLINHLEQEEKIVFKAAVEEYLNEEVLTFTQLKSICNKIMERFNLENVEDFQDPRIEPIPTIDEDACTHFPNIIWSGVFGLYRIQKEGIIQDIDYVISHFNNFRFENLIPDPYQTSTLSSIDTDPSQEKILHSLAKKSVRVIQGPPGTGKSQALTAIITNTIESGAKCLVVCEKKTALDVIRQNLEDLGCGEFCISIEDTTKDRRTVIAKVRNAAEQIEEYRHSFREKEYEIALNNYNQLKRDINRRHKAVLKKIFGDDCWKDVVGKYMLSQRIGENISLKPLLDRSEYSFDYEEFELYTKKIKEGYYLFKQVAVEEHPLNQLDEKIFQDIFLHTQRIEIEENLNCAIRESQDIIDVYINRKTVYGEEFKDNRVFRNNSIMIFSFISRKHDQVKNFKQEFLKQYQDFIDKQETMKYFEADFPNKEGVENFETLYKSILSYQEKAKAILLGIDDFQEFYKWKHFITSLKKPQKNVFHALIKTKSQDWVTTFESWYLDNVLFKYEQEIGPFQQDDHLIEELNQLTEKLKKTQVDKIISYWLSVQKTALENFKLKGGNINTLYNYKKNKQNKRKNSLRKIIHTDFELFSSFFPVILVSPTVASSILPMKEGLFEVVIFDEASQLRLEDTFSSYLRGNYRIISGDVHQTPPTNYFGRDILLDIDLEDKDTHEEAPLVIKPDSRELADKESLLQFALDAGYEKSYLDFHYRSRHPFLIEFSNSAFYGSRLMLMPERFAYKPIRFLQADGVYDTNRTNLTEAKMIVDILFGHICENNYGECPTIGIATFNIEQRNLILELIQKTCQGNKQLLKRYEKIKEDGFFVKNLENMQGDERDIILISTTFGKNEDGKFKQYFGPLNLSKGYRLLNVLVTRAKYQVYVCTSIPPEYYNRYAKELATRGNTGRAILYAYLAYAHAIEENESKKRKLILELLEKYCLEGQRFEKVKHINSAFKEELYHRLSEQFGEERIEAEYQFGGLKLDFVIKAHKGGKPILAIECDGAAHHTTEEAYIHDIYRGKIITERMKIHYYRVWTTNWWINAKKEMKNLVDFVNSIDEDKLPKNSLSMMSAMEEFVDRPLNLESIGENLSKIKLDEKEE</sequence>
<accession>I4AQS2</accession>
<dbReference type="Gene3D" id="3.40.960.10">
    <property type="entry name" value="VSR Endonuclease"/>
    <property type="match status" value="1"/>
</dbReference>
<dbReference type="EMBL" id="CP003345">
    <property type="protein sequence ID" value="AFM06307.1"/>
    <property type="molecule type" value="Genomic_DNA"/>
</dbReference>
<dbReference type="PANTHER" id="PTHR10887:SF495">
    <property type="entry name" value="HELICASE SENATAXIN ISOFORM X1-RELATED"/>
    <property type="match status" value="1"/>
</dbReference>
<feature type="domain" description="DNA2/NAM7 helicase-like C-terminal" evidence="2">
    <location>
        <begin position="847"/>
        <end position="1039"/>
    </location>
</feature>
<evidence type="ECO:0000313" key="4">
    <source>
        <dbReference type="EMBL" id="AFM06307.1"/>
    </source>
</evidence>
<organism evidence="4 5">
    <name type="scientific">Bernardetia litoralis (strain ATCC 23117 / DSM 6794 / NBRC 15988 / NCIMB 1366 / Fx l1 / Sio-4)</name>
    <name type="common">Flexibacter litoralis</name>
    <dbReference type="NCBI Taxonomy" id="880071"/>
    <lineage>
        <taxon>Bacteria</taxon>
        <taxon>Pseudomonadati</taxon>
        <taxon>Bacteroidota</taxon>
        <taxon>Cytophagia</taxon>
        <taxon>Cytophagales</taxon>
        <taxon>Bernardetiaceae</taxon>
        <taxon>Bernardetia</taxon>
    </lineage>
</organism>
<feature type="domain" description="DNA2/NAM7 helicase helicase" evidence="1">
    <location>
        <begin position="287"/>
        <end position="417"/>
    </location>
</feature>
<name>I4AQS2_BERLS</name>
<dbReference type="InterPro" id="IPR047187">
    <property type="entry name" value="SF1_C_Upf1"/>
</dbReference>
<dbReference type="CDD" id="cd18808">
    <property type="entry name" value="SF1_C_Upf1"/>
    <property type="match status" value="1"/>
</dbReference>
<dbReference type="OrthoDB" id="9757917at2"/>
<dbReference type="Pfam" id="PF13087">
    <property type="entry name" value="AAA_12"/>
    <property type="match status" value="1"/>
</dbReference>
<dbReference type="InterPro" id="IPR041677">
    <property type="entry name" value="DNA2/NAM7_AAA_11"/>
</dbReference>
<evidence type="ECO:0000259" key="1">
    <source>
        <dbReference type="Pfam" id="PF13086"/>
    </source>
</evidence>
<dbReference type="eggNOG" id="COG1112">
    <property type="taxonomic scope" value="Bacteria"/>
</dbReference>
<dbReference type="RefSeq" id="WP_014799730.1">
    <property type="nucleotide sequence ID" value="NC_018018.1"/>
</dbReference>
<protein>
    <submittedName>
        <fullName evidence="4">Uncharacterized protein</fullName>
    </submittedName>
</protein>
<dbReference type="InterPro" id="IPR049468">
    <property type="entry name" value="Restrct_endonuc-II-like_dom"/>
</dbReference>
<proteinExistence type="predicted"/>
<dbReference type="HOGENOM" id="CLU_000788_4_0_10"/>
<reference evidence="5" key="1">
    <citation type="submission" date="2012-06" db="EMBL/GenBank/DDBJ databases">
        <title>The complete genome of Flexibacter litoralis DSM 6794.</title>
        <authorList>
            <person name="Lucas S."/>
            <person name="Copeland A."/>
            <person name="Lapidus A."/>
            <person name="Glavina del Rio T."/>
            <person name="Dalin E."/>
            <person name="Tice H."/>
            <person name="Bruce D."/>
            <person name="Goodwin L."/>
            <person name="Pitluck S."/>
            <person name="Peters L."/>
            <person name="Ovchinnikova G."/>
            <person name="Lu M."/>
            <person name="Kyrpides N."/>
            <person name="Mavromatis K."/>
            <person name="Ivanova N."/>
            <person name="Brettin T."/>
            <person name="Detter J.C."/>
            <person name="Han C."/>
            <person name="Larimer F."/>
            <person name="Land M."/>
            <person name="Hauser L."/>
            <person name="Markowitz V."/>
            <person name="Cheng J.-F."/>
            <person name="Hugenholtz P."/>
            <person name="Woyke T."/>
            <person name="Wu D."/>
            <person name="Spring S."/>
            <person name="Lang E."/>
            <person name="Kopitz M."/>
            <person name="Brambilla E."/>
            <person name="Klenk H.-P."/>
            <person name="Eisen J.A."/>
        </authorList>
    </citation>
    <scope>NUCLEOTIDE SEQUENCE [LARGE SCALE GENOMIC DNA]</scope>
    <source>
        <strain evidence="5">ATCC 23117 / DSM 6794 / NBRC 15988 / NCIMB 1366 / Sio-4</strain>
    </source>
</reference>
<dbReference type="InterPro" id="IPR045055">
    <property type="entry name" value="DNA2/NAM7-like"/>
</dbReference>
<evidence type="ECO:0000259" key="3">
    <source>
        <dbReference type="Pfam" id="PF18741"/>
    </source>
</evidence>
<evidence type="ECO:0000259" key="2">
    <source>
        <dbReference type="Pfam" id="PF13087"/>
    </source>
</evidence>
<dbReference type="PANTHER" id="PTHR10887">
    <property type="entry name" value="DNA2/NAM7 HELICASE FAMILY"/>
    <property type="match status" value="1"/>
</dbReference>
<dbReference type="KEGG" id="fli:Fleli_4007"/>
<dbReference type="Pfam" id="PF18741">
    <property type="entry name" value="MTES_1575"/>
    <property type="match status" value="1"/>
</dbReference>
<dbReference type="InterPro" id="IPR041679">
    <property type="entry name" value="DNA2/NAM7-like_C"/>
</dbReference>
<evidence type="ECO:0000313" key="5">
    <source>
        <dbReference type="Proteomes" id="UP000006054"/>
    </source>
</evidence>
<dbReference type="Proteomes" id="UP000006054">
    <property type="component" value="Chromosome"/>
</dbReference>
<dbReference type="eggNOG" id="COG1061">
    <property type="taxonomic scope" value="Bacteria"/>
</dbReference>
<dbReference type="GO" id="GO:0004386">
    <property type="term" value="F:helicase activity"/>
    <property type="evidence" value="ECO:0007669"/>
    <property type="project" value="InterPro"/>
</dbReference>
<gene>
    <name evidence="4" type="ordered locus">Fleli_4007</name>
</gene>
<dbReference type="PATRIC" id="fig|880071.3.peg.4007"/>
<dbReference type="STRING" id="880071.Fleli_4007"/>